<proteinExistence type="predicted"/>
<evidence type="ECO:0000256" key="1">
    <source>
        <dbReference type="SAM" id="MobiDB-lite"/>
    </source>
</evidence>
<dbReference type="Proteomes" id="UP000054217">
    <property type="component" value="Unassembled WGS sequence"/>
</dbReference>
<reference evidence="2 3" key="1">
    <citation type="submission" date="2014-04" db="EMBL/GenBank/DDBJ databases">
        <authorList>
            <consortium name="DOE Joint Genome Institute"/>
            <person name="Kuo A."/>
            <person name="Kohler A."/>
            <person name="Costa M.D."/>
            <person name="Nagy L.G."/>
            <person name="Floudas D."/>
            <person name="Copeland A."/>
            <person name="Barry K.W."/>
            <person name="Cichocki N."/>
            <person name="Veneault-Fourrey C."/>
            <person name="LaButti K."/>
            <person name="Lindquist E.A."/>
            <person name="Lipzen A."/>
            <person name="Lundell T."/>
            <person name="Morin E."/>
            <person name="Murat C."/>
            <person name="Sun H."/>
            <person name="Tunlid A."/>
            <person name="Henrissat B."/>
            <person name="Grigoriev I.V."/>
            <person name="Hibbett D.S."/>
            <person name="Martin F."/>
            <person name="Nordberg H.P."/>
            <person name="Cantor M.N."/>
            <person name="Hua S.X."/>
        </authorList>
    </citation>
    <scope>NUCLEOTIDE SEQUENCE [LARGE SCALE GENOMIC DNA]</scope>
    <source>
        <strain evidence="2 3">Marx 270</strain>
    </source>
</reference>
<gene>
    <name evidence="2" type="ORF">M404DRAFT_26560</name>
</gene>
<dbReference type="HOGENOM" id="CLU_062064_0_0_1"/>
<protein>
    <submittedName>
        <fullName evidence="2">Uncharacterized protein</fullName>
    </submittedName>
</protein>
<reference evidence="3" key="2">
    <citation type="submission" date="2015-01" db="EMBL/GenBank/DDBJ databases">
        <title>Evolutionary Origins and Diversification of the Mycorrhizal Mutualists.</title>
        <authorList>
            <consortium name="DOE Joint Genome Institute"/>
            <consortium name="Mycorrhizal Genomics Consortium"/>
            <person name="Kohler A."/>
            <person name="Kuo A."/>
            <person name="Nagy L.G."/>
            <person name="Floudas D."/>
            <person name="Copeland A."/>
            <person name="Barry K.W."/>
            <person name="Cichocki N."/>
            <person name="Veneault-Fourrey C."/>
            <person name="LaButti K."/>
            <person name="Lindquist E.A."/>
            <person name="Lipzen A."/>
            <person name="Lundell T."/>
            <person name="Morin E."/>
            <person name="Murat C."/>
            <person name="Riley R."/>
            <person name="Ohm R."/>
            <person name="Sun H."/>
            <person name="Tunlid A."/>
            <person name="Henrissat B."/>
            <person name="Grigoriev I.V."/>
            <person name="Hibbett D.S."/>
            <person name="Martin F."/>
        </authorList>
    </citation>
    <scope>NUCLEOTIDE SEQUENCE [LARGE SCALE GENOMIC DNA]</scope>
    <source>
        <strain evidence="3">Marx 270</strain>
    </source>
</reference>
<accession>A0A0C3P8W4</accession>
<feature type="compositionally biased region" description="Basic and acidic residues" evidence="1">
    <location>
        <begin position="51"/>
        <end position="95"/>
    </location>
</feature>
<dbReference type="InParanoid" id="A0A0C3P8W4"/>
<name>A0A0C3P8W4_PISTI</name>
<dbReference type="AlphaFoldDB" id="A0A0C3P8W4"/>
<organism evidence="2 3">
    <name type="scientific">Pisolithus tinctorius Marx 270</name>
    <dbReference type="NCBI Taxonomy" id="870435"/>
    <lineage>
        <taxon>Eukaryota</taxon>
        <taxon>Fungi</taxon>
        <taxon>Dikarya</taxon>
        <taxon>Basidiomycota</taxon>
        <taxon>Agaricomycotina</taxon>
        <taxon>Agaricomycetes</taxon>
        <taxon>Agaricomycetidae</taxon>
        <taxon>Boletales</taxon>
        <taxon>Sclerodermatineae</taxon>
        <taxon>Pisolithaceae</taxon>
        <taxon>Pisolithus</taxon>
    </lineage>
</organism>
<feature type="region of interest" description="Disordered" evidence="1">
    <location>
        <begin position="195"/>
        <end position="241"/>
    </location>
</feature>
<dbReference type="EMBL" id="KN831973">
    <property type="protein sequence ID" value="KIO03939.1"/>
    <property type="molecule type" value="Genomic_DNA"/>
</dbReference>
<feature type="region of interest" description="Disordered" evidence="1">
    <location>
        <begin position="51"/>
        <end position="115"/>
    </location>
</feature>
<evidence type="ECO:0000313" key="3">
    <source>
        <dbReference type="Proteomes" id="UP000054217"/>
    </source>
</evidence>
<evidence type="ECO:0000313" key="2">
    <source>
        <dbReference type="EMBL" id="KIO03939.1"/>
    </source>
</evidence>
<feature type="compositionally biased region" description="Acidic residues" evidence="1">
    <location>
        <begin position="209"/>
        <end position="241"/>
    </location>
</feature>
<keyword evidence="3" id="KW-1185">Reference proteome</keyword>
<sequence>MSSHCQSKTPQPTPGYICNYSQVTAEELAILTDNSTDTKWEKEREAECKAKCEEAKSQRVEEEQLEAEWKKRAEEEAQRRRVMEEEEAGKRREAGREDEEEPATPHKGPSRAGVSSWWVEWEQERQLQAVERYAEVHERAATTFQRMAEAVEQMAEVAERTANKWGLYREWAEWAEMRRREDLCEAKMAKFECAGGGWKRPQSEVAEDKNEEVDEGVEGDNEEEEEVGGEQEDREEQAMEE</sequence>